<proteinExistence type="predicted"/>
<dbReference type="Gene3D" id="2.60.120.200">
    <property type="match status" value="1"/>
</dbReference>
<reference evidence="5" key="1">
    <citation type="submission" date="2016-11" db="UniProtKB">
        <authorList>
            <consortium name="WormBaseParasite"/>
        </authorList>
    </citation>
    <scope>IDENTIFICATION</scope>
</reference>
<feature type="chain" id="PRO_5009316419" evidence="2">
    <location>
        <begin position="24"/>
        <end position="664"/>
    </location>
</feature>
<dbReference type="InterPro" id="IPR001079">
    <property type="entry name" value="Galectin_CRD"/>
</dbReference>
<accession>A0A1I8C2E6</accession>
<keyword evidence="4" id="KW-1185">Reference proteome</keyword>
<dbReference type="AlphaFoldDB" id="A0A1I8C2E6"/>
<feature type="domain" description="Galectin" evidence="3">
    <location>
        <begin position="517"/>
        <end position="664"/>
    </location>
</feature>
<dbReference type="GO" id="GO:0030246">
    <property type="term" value="F:carbohydrate binding"/>
    <property type="evidence" value="ECO:0007669"/>
    <property type="project" value="UniProtKB-KW"/>
</dbReference>
<sequence length="664" mass="76999">MIARYFTSILFILFFVFLICVEANDKNEDENNAQHVFLTDMTTTHHALPYLNADQCMLRPGQKEHGSYGLIFFRPNFYLCDKLLICYPSQLSGNNTRNGIIASIPYRLRDYEQNIVTNSCEVKRKEFCDNAKNKHLCSLGQPASTIWHGIMLSTEYFYNVRVFVTTILLSISKQKLYFQLKYEKTKIILGDDYLFAHEYLSNITKGLYLHKYSGLWTLGLDMLPSEAQRYLHLFVYRDCGCTINVWFKNPTTPDSLIPKSPNISQTIGKGLLFKDKDCTKRYTNKSIHELGTIEDGEKIVRFALWTGNEGKEGTIELFDSKDDALLKIHFNGYLIEFDHHGDKRNKEFSKNLLSIGARIDITIRLSKYYVWALFQSDVFDNFVEKFWPKEWWKGNFLFKSEVKMSIFGDFLMVTPLFIQTLEMEETNYCPDQEYCTKKIIQKELFEKGKPFMCELIFTEDGDNIQTIDTKINDIMLNDTRVINDYQIMAVNRITLEGGIQLLHYNVKDVETLNYPFYRRELKELKNNGTIVCFEGFISVEEKFESNIITFAVSLIHATHIKYDTSSLNVLAIMLSIDPGYYKSLGKNFVYVEGMTNMSFFSLSSDFGDNMEITRPIPIGTGVPIVMLINSHNDYYNISINGGDYIHYPHLVPSWAVNRVEASFI</sequence>
<name>A0A1I8C2E6_MELHA</name>
<keyword evidence="1" id="KW-0430">Lectin</keyword>
<organism evidence="4 5">
    <name type="scientific">Meloidogyne hapla</name>
    <name type="common">Root-knot nematode worm</name>
    <dbReference type="NCBI Taxonomy" id="6305"/>
    <lineage>
        <taxon>Eukaryota</taxon>
        <taxon>Metazoa</taxon>
        <taxon>Ecdysozoa</taxon>
        <taxon>Nematoda</taxon>
        <taxon>Chromadorea</taxon>
        <taxon>Rhabditida</taxon>
        <taxon>Tylenchina</taxon>
        <taxon>Tylenchomorpha</taxon>
        <taxon>Tylenchoidea</taxon>
        <taxon>Meloidogynidae</taxon>
        <taxon>Meloidogyninae</taxon>
        <taxon>Meloidogyne</taxon>
    </lineage>
</organism>
<evidence type="ECO:0000256" key="2">
    <source>
        <dbReference type="SAM" id="SignalP"/>
    </source>
</evidence>
<protein>
    <submittedName>
        <fullName evidence="5">Galectin domain-containing protein</fullName>
    </submittedName>
</protein>
<evidence type="ECO:0000256" key="1">
    <source>
        <dbReference type="ARBA" id="ARBA00022734"/>
    </source>
</evidence>
<dbReference type="PROSITE" id="PS51304">
    <property type="entry name" value="GALECTIN"/>
    <property type="match status" value="1"/>
</dbReference>
<keyword evidence="2" id="KW-0732">Signal</keyword>
<evidence type="ECO:0000259" key="3">
    <source>
        <dbReference type="PROSITE" id="PS51304"/>
    </source>
</evidence>
<evidence type="ECO:0000313" key="4">
    <source>
        <dbReference type="Proteomes" id="UP000095281"/>
    </source>
</evidence>
<dbReference type="Proteomes" id="UP000095281">
    <property type="component" value="Unplaced"/>
</dbReference>
<dbReference type="WBParaSite" id="MhA1_Contig985.frz3.gene4">
    <property type="protein sequence ID" value="MhA1_Contig985.frz3.gene4"/>
    <property type="gene ID" value="MhA1_Contig985.frz3.gene4"/>
</dbReference>
<feature type="signal peptide" evidence="2">
    <location>
        <begin position="1"/>
        <end position="23"/>
    </location>
</feature>
<evidence type="ECO:0000313" key="5">
    <source>
        <dbReference type="WBParaSite" id="MhA1_Contig985.frz3.gene4"/>
    </source>
</evidence>